<dbReference type="AlphaFoldDB" id="A0AAD1U481"/>
<dbReference type="EMBL" id="CAMPGE010000068">
    <property type="protein sequence ID" value="CAI2358789.1"/>
    <property type="molecule type" value="Genomic_DNA"/>
</dbReference>
<name>A0AAD1U481_EUPCR</name>
<keyword evidence="3" id="KW-1185">Reference proteome</keyword>
<gene>
    <name evidence="2" type="ORF">ECRASSUSDP1_LOCUS72</name>
</gene>
<sequence length="647" mass="74054">MGGKKKKKNDEIEEYKKQFSEIVKPLLGSESIGQDLAKEIIEKTFEKIEMASLMKRVAPYGIEAALQSTACHFFFQDRKQDDCYLEEDFEPNNLGNDCFIPNKCKVIIKQETYTNVVLDSFSEFDAFSQSNSPSKKMSTRSGRTFRERPKIHQDTKKTNLEKINNQVELDPKDLPGYHDYKDNITHEDLDNLRDTVDRLKKSKTKMANEQKLEQERKKKDQKEFEKKIEGGKLTYDHTGKLLSIRKIKAERLPVDFKQLMSHSMIRSRKSAEKGKNLKVKKKPNDTVEESSEENKDFSLIQAYKDTKLVKKHLNSTFDQGNDNSSMTVNPSDGVAIIPDVRTQEKVQGKPYKEELRKFQNEFMENRGQRHKAQIEEENLEMAENKEIDSHNPNGNNNSFDLTSDHLAQEDGIIKEELRSKPSTRSNSVRNSNKSTFNSRVETNRSQLQTLKKEFSSISSNLNALNLKQKLMNYEVNSSVNTHFVGGNTSAKTSLILPPLTIGNMQKTIDNRTTKNQSMKKNKITFRSIGDDFGNSGSKTRRSKVSIKSNIKERILNMSGPRSKITKIEASEDQGNQTLPDISLASARTNPLAKMPSRIRKNSSSIKMSIKNLPLTKKTKNQIKFLKSLEKSQTLVKPKLRNSLKNYV</sequence>
<feature type="region of interest" description="Disordered" evidence="1">
    <location>
        <begin position="265"/>
        <end position="292"/>
    </location>
</feature>
<feature type="region of interest" description="Disordered" evidence="1">
    <location>
        <begin position="415"/>
        <end position="443"/>
    </location>
</feature>
<evidence type="ECO:0000256" key="1">
    <source>
        <dbReference type="SAM" id="MobiDB-lite"/>
    </source>
</evidence>
<organism evidence="2 3">
    <name type="scientific">Euplotes crassus</name>
    <dbReference type="NCBI Taxonomy" id="5936"/>
    <lineage>
        <taxon>Eukaryota</taxon>
        <taxon>Sar</taxon>
        <taxon>Alveolata</taxon>
        <taxon>Ciliophora</taxon>
        <taxon>Intramacronucleata</taxon>
        <taxon>Spirotrichea</taxon>
        <taxon>Hypotrichia</taxon>
        <taxon>Euplotida</taxon>
        <taxon>Euplotidae</taxon>
        <taxon>Moneuplotes</taxon>
    </lineage>
</organism>
<comment type="caution">
    <text evidence="2">The sequence shown here is derived from an EMBL/GenBank/DDBJ whole genome shotgun (WGS) entry which is preliminary data.</text>
</comment>
<feature type="compositionally biased region" description="Polar residues" evidence="1">
    <location>
        <begin position="420"/>
        <end position="443"/>
    </location>
</feature>
<reference evidence="2" key="1">
    <citation type="submission" date="2023-07" db="EMBL/GenBank/DDBJ databases">
        <authorList>
            <consortium name="AG Swart"/>
            <person name="Singh M."/>
            <person name="Singh A."/>
            <person name="Seah K."/>
            <person name="Emmerich C."/>
        </authorList>
    </citation>
    <scope>NUCLEOTIDE SEQUENCE</scope>
    <source>
        <strain evidence="2">DP1</strain>
    </source>
</reference>
<accession>A0AAD1U481</accession>
<dbReference type="Proteomes" id="UP001295684">
    <property type="component" value="Unassembled WGS sequence"/>
</dbReference>
<evidence type="ECO:0000313" key="3">
    <source>
        <dbReference type="Proteomes" id="UP001295684"/>
    </source>
</evidence>
<feature type="region of interest" description="Disordered" evidence="1">
    <location>
        <begin position="203"/>
        <end position="223"/>
    </location>
</feature>
<protein>
    <submittedName>
        <fullName evidence="2">Uncharacterized protein</fullName>
    </submittedName>
</protein>
<feature type="compositionally biased region" description="Basic and acidic residues" evidence="1">
    <location>
        <begin position="206"/>
        <end position="223"/>
    </location>
</feature>
<proteinExistence type="predicted"/>
<evidence type="ECO:0000313" key="2">
    <source>
        <dbReference type="EMBL" id="CAI2358789.1"/>
    </source>
</evidence>